<reference evidence="1" key="1">
    <citation type="submission" date="2015-05" db="EMBL/GenBank/DDBJ databases">
        <authorList>
            <person name="Wang D.B."/>
            <person name="Wang M."/>
        </authorList>
    </citation>
    <scope>NUCLEOTIDE SEQUENCE [LARGE SCALE GENOMIC DNA]</scope>
    <source>
        <strain evidence="1">T1-815</strain>
    </source>
</reference>
<dbReference type="Gene3D" id="3.80.10.10">
    <property type="entry name" value="Ribonuclease Inhibitor"/>
    <property type="match status" value="1"/>
</dbReference>
<dbReference type="InterPro" id="IPR026906">
    <property type="entry name" value="LRR_5"/>
</dbReference>
<accession>A0A0M6WGM9</accession>
<evidence type="ECO:0000313" key="2">
    <source>
        <dbReference type="EMBL" id="MSD27972.1"/>
    </source>
</evidence>
<reference evidence="2 4" key="3">
    <citation type="journal article" date="2019" name="Nat. Med.">
        <title>A library of human gut bacterial isolates paired with longitudinal multiomics data enables mechanistic microbiome research.</title>
        <authorList>
            <person name="Poyet M."/>
            <person name="Groussin M."/>
            <person name="Gibbons S.M."/>
            <person name="Avila-Pacheco J."/>
            <person name="Jiang X."/>
            <person name="Kearney S.M."/>
            <person name="Perrotta A.R."/>
            <person name="Berdy B."/>
            <person name="Zhao S."/>
            <person name="Lieberman T.D."/>
            <person name="Swanson P.K."/>
            <person name="Smith M."/>
            <person name="Roesemann S."/>
            <person name="Alexander J.E."/>
            <person name="Rich S.A."/>
            <person name="Livny J."/>
            <person name="Vlamakis H."/>
            <person name="Clish C."/>
            <person name="Bullock K."/>
            <person name="Deik A."/>
            <person name="Scott J."/>
            <person name="Pierce K.A."/>
            <person name="Xavier R.J."/>
            <person name="Alm E.J."/>
        </authorList>
    </citation>
    <scope>NUCLEOTIDE SEQUENCE [LARGE SCALE GENOMIC DNA]</scope>
    <source>
        <strain evidence="2 4">BIOML-A5</strain>
    </source>
</reference>
<dbReference type="InterPro" id="IPR032675">
    <property type="entry name" value="LRR_dom_sf"/>
</dbReference>
<reference evidence="3" key="2">
    <citation type="submission" date="2015-05" db="EMBL/GenBank/DDBJ databases">
        <authorList>
            <consortium name="Pathogen Informatics"/>
        </authorList>
    </citation>
    <scope>NUCLEOTIDE SEQUENCE [LARGE SCALE GENOMIC DNA]</scope>
    <source>
        <strain evidence="3">T1-815</strain>
    </source>
</reference>
<dbReference type="EMBL" id="CVRQ01000012">
    <property type="protein sequence ID" value="CRL34909.1"/>
    <property type="molecule type" value="Genomic_DNA"/>
</dbReference>
<keyword evidence="3" id="KW-1185">Reference proteome</keyword>
<organism evidence="1 3">
    <name type="scientific">Agathobacter rectalis</name>
    <dbReference type="NCBI Taxonomy" id="39491"/>
    <lineage>
        <taxon>Bacteria</taxon>
        <taxon>Bacillati</taxon>
        <taxon>Bacillota</taxon>
        <taxon>Clostridia</taxon>
        <taxon>Lachnospirales</taxon>
        <taxon>Lachnospiraceae</taxon>
        <taxon>Agathobacter</taxon>
    </lineage>
</organism>
<dbReference type="RefSeq" id="WP_055061340.1">
    <property type="nucleotide sequence ID" value="NZ_CVRQ01000012.1"/>
</dbReference>
<evidence type="ECO:0000313" key="1">
    <source>
        <dbReference type="EMBL" id="CRL34909.1"/>
    </source>
</evidence>
<name>A0A0M6WGM9_9FIRM</name>
<evidence type="ECO:0000313" key="4">
    <source>
        <dbReference type="Proteomes" id="UP000465607"/>
    </source>
</evidence>
<dbReference type="AlphaFoldDB" id="A0A0M6WGM9"/>
<proteinExistence type="predicted"/>
<protein>
    <submittedName>
        <fullName evidence="2">Leucine-rich repeat protein</fullName>
    </submittedName>
</protein>
<sequence length="335" mass="38978">MTDLKITKDNNNICVYERLNDDCIRLLHMYGKNPVCVVPDMLDGMRVTELAEYCFSFKSMPEKLKTELGIDDILRPDMTELCDDYIERVILPDGMQKIGRLCFYNCSRLSVLELPSDICDVDGDAFMNCTKLYMLVMRGSPKDKSCLKQILSQISTLVRVRWADSDGNAIAQACFFEYDQTYDEIGPAHIFKLNMNGEGFRARQAFMDRVFVWKQYDEIFSEAIAQESENDLLDMAFYRLIYAYELSKEARQQFLEYIVNHKKRLSELIIRKRDSGLLQSFLELKDGEENFIADVLAVTDMLALAAQDEWSEGSVILHRFKKENLSVSRKRRFEF</sequence>
<dbReference type="Proteomes" id="UP000465607">
    <property type="component" value="Unassembled WGS sequence"/>
</dbReference>
<evidence type="ECO:0000313" key="3">
    <source>
        <dbReference type="Proteomes" id="UP000049472"/>
    </source>
</evidence>
<dbReference type="EMBL" id="WKQV01000029">
    <property type="protein sequence ID" value="MSD27972.1"/>
    <property type="molecule type" value="Genomic_DNA"/>
</dbReference>
<dbReference type="Pfam" id="PF13306">
    <property type="entry name" value="LRR_5"/>
    <property type="match status" value="1"/>
</dbReference>
<dbReference type="Proteomes" id="UP000049472">
    <property type="component" value="Unassembled WGS sequence"/>
</dbReference>
<gene>
    <name evidence="2" type="ORF">GKE44_12650</name>
    <name evidence="1" type="ORF">T1815_09621</name>
</gene>